<reference evidence="1" key="1">
    <citation type="submission" date="2022-01" db="EMBL/GenBank/DDBJ databases">
        <title>Novel bile acid biosynthetic pathways are enriched in the microbiome of centenarians.</title>
        <authorList>
            <person name="Sato Y."/>
            <person name="Atarashi K."/>
            <person name="Plichta R.D."/>
            <person name="Arai Y."/>
            <person name="Sasajima S."/>
            <person name="Kearney M.S."/>
            <person name="Suda W."/>
            <person name="Takeshita K."/>
            <person name="Sasaki T."/>
            <person name="Okamoto S."/>
            <person name="Skelly N.A."/>
            <person name="Okamura Y."/>
            <person name="Vlamakis H."/>
            <person name="Li Y."/>
            <person name="Tanoue T."/>
            <person name="Takei H."/>
            <person name="Nittono H."/>
            <person name="Narushima S."/>
            <person name="Irie J."/>
            <person name="Itoh H."/>
            <person name="Moriya K."/>
            <person name="Sugiura Y."/>
            <person name="Suematsu M."/>
            <person name="Moritoki N."/>
            <person name="Shibata S."/>
            <person name="Littman R.D."/>
            <person name="Fischbach A.M."/>
            <person name="Uwamino Y."/>
            <person name="Inoue T."/>
            <person name="Honda A."/>
            <person name="Hattori M."/>
            <person name="Murai T."/>
            <person name="Xavier J.R."/>
            <person name="Hirose N."/>
            <person name="Honda K."/>
        </authorList>
    </citation>
    <scope>NUCLEOTIDE SEQUENCE</scope>
    <source>
        <strain evidence="1">CE91-St55</strain>
    </source>
</reference>
<evidence type="ECO:0000313" key="1">
    <source>
        <dbReference type="EMBL" id="GKH04033.1"/>
    </source>
</evidence>
<dbReference type="EMBL" id="BQNJ01000002">
    <property type="protein sequence ID" value="GKH04033.1"/>
    <property type="molecule type" value="Genomic_DNA"/>
</dbReference>
<accession>A0AA37JRK8</accession>
<sequence length="70" mass="7593">MQVSHMWCCPSAFSPAVGARVVSDTWELVSPMVAVAAIRRVVVPKPRPRSEHRGTYSTAKTGTLARLSVV</sequence>
<dbReference type="Proteomes" id="UP001055091">
    <property type="component" value="Unassembled WGS sequence"/>
</dbReference>
<organism evidence="1 2">
    <name type="scientific">Hungatella hathewayi</name>
    <dbReference type="NCBI Taxonomy" id="154046"/>
    <lineage>
        <taxon>Bacteria</taxon>
        <taxon>Bacillati</taxon>
        <taxon>Bacillota</taxon>
        <taxon>Clostridia</taxon>
        <taxon>Lachnospirales</taxon>
        <taxon>Lachnospiraceae</taxon>
        <taxon>Hungatella</taxon>
    </lineage>
</organism>
<name>A0AA37JRK8_9FIRM</name>
<protein>
    <submittedName>
        <fullName evidence="1">Uncharacterized protein</fullName>
    </submittedName>
</protein>
<gene>
    <name evidence="1" type="ORF">CE91St55_60140</name>
</gene>
<evidence type="ECO:0000313" key="2">
    <source>
        <dbReference type="Proteomes" id="UP001055091"/>
    </source>
</evidence>
<comment type="caution">
    <text evidence="1">The sequence shown here is derived from an EMBL/GenBank/DDBJ whole genome shotgun (WGS) entry which is preliminary data.</text>
</comment>
<proteinExistence type="predicted"/>
<dbReference type="AlphaFoldDB" id="A0AA37JRK8"/>